<dbReference type="Proteomes" id="UP000805193">
    <property type="component" value="Unassembled WGS sequence"/>
</dbReference>
<comment type="caution">
    <text evidence="1">The sequence shown here is derived from an EMBL/GenBank/DDBJ whole genome shotgun (WGS) entry which is preliminary data.</text>
</comment>
<accession>A0AC60QX39</accession>
<organism evidence="1 2">
    <name type="scientific">Ixodes persulcatus</name>
    <name type="common">Taiga tick</name>
    <dbReference type="NCBI Taxonomy" id="34615"/>
    <lineage>
        <taxon>Eukaryota</taxon>
        <taxon>Metazoa</taxon>
        <taxon>Ecdysozoa</taxon>
        <taxon>Arthropoda</taxon>
        <taxon>Chelicerata</taxon>
        <taxon>Arachnida</taxon>
        <taxon>Acari</taxon>
        <taxon>Parasitiformes</taxon>
        <taxon>Ixodida</taxon>
        <taxon>Ixodoidea</taxon>
        <taxon>Ixodidae</taxon>
        <taxon>Ixodinae</taxon>
        <taxon>Ixodes</taxon>
    </lineage>
</organism>
<gene>
    <name evidence="1" type="ORF">HPB47_014063</name>
</gene>
<sequence>MWWTTVLNSILKTVVVKDKGATGAGLLVLGEDVQIPENVSRVLQKGPKYCLEPSMAAHDLLALNRRVARKAPSEQHDSCLLAGVDVLTRTVNRDVTRGSRDPFVKVVDFFKENDLRLLQADKEGGFVAMTAGTFSEKARLAVEKNFKAVKPSACRVKS</sequence>
<reference evidence="1 2" key="1">
    <citation type="journal article" date="2020" name="Cell">
        <title>Large-Scale Comparative Analyses of Tick Genomes Elucidate Their Genetic Diversity and Vector Capacities.</title>
        <authorList>
            <consortium name="Tick Genome and Microbiome Consortium (TIGMIC)"/>
            <person name="Jia N."/>
            <person name="Wang J."/>
            <person name="Shi W."/>
            <person name="Du L."/>
            <person name="Sun Y."/>
            <person name="Zhan W."/>
            <person name="Jiang J.F."/>
            <person name="Wang Q."/>
            <person name="Zhang B."/>
            <person name="Ji P."/>
            <person name="Bell-Sakyi L."/>
            <person name="Cui X.M."/>
            <person name="Yuan T.T."/>
            <person name="Jiang B.G."/>
            <person name="Yang W.F."/>
            <person name="Lam T.T."/>
            <person name="Chang Q.C."/>
            <person name="Ding S.J."/>
            <person name="Wang X.J."/>
            <person name="Zhu J.G."/>
            <person name="Ruan X.D."/>
            <person name="Zhao L."/>
            <person name="Wei J.T."/>
            <person name="Ye R.Z."/>
            <person name="Que T.C."/>
            <person name="Du C.H."/>
            <person name="Zhou Y.H."/>
            <person name="Cheng J.X."/>
            <person name="Dai P.F."/>
            <person name="Guo W.B."/>
            <person name="Han X.H."/>
            <person name="Huang E.J."/>
            <person name="Li L.F."/>
            <person name="Wei W."/>
            <person name="Gao Y.C."/>
            <person name="Liu J.Z."/>
            <person name="Shao H.Z."/>
            <person name="Wang X."/>
            <person name="Wang C.C."/>
            <person name="Yang T.C."/>
            <person name="Huo Q.B."/>
            <person name="Li W."/>
            <person name="Chen H.Y."/>
            <person name="Chen S.E."/>
            <person name="Zhou L.G."/>
            <person name="Ni X.B."/>
            <person name="Tian J.H."/>
            <person name="Sheng Y."/>
            <person name="Liu T."/>
            <person name="Pan Y.S."/>
            <person name="Xia L.Y."/>
            <person name="Li J."/>
            <person name="Zhao F."/>
            <person name="Cao W.C."/>
        </authorList>
    </citation>
    <scope>NUCLEOTIDE SEQUENCE [LARGE SCALE GENOMIC DNA]</scope>
    <source>
        <strain evidence="1">Iper-2018</strain>
    </source>
</reference>
<evidence type="ECO:0000313" key="1">
    <source>
        <dbReference type="EMBL" id="KAG0444194.1"/>
    </source>
</evidence>
<keyword evidence="2" id="KW-1185">Reference proteome</keyword>
<name>A0AC60QX39_IXOPE</name>
<evidence type="ECO:0000313" key="2">
    <source>
        <dbReference type="Proteomes" id="UP000805193"/>
    </source>
</evidence>
<protein>
    <submittedName>
        <fullName evidence="1">Uncharacterized protein</fullName>
    </submittedName>
</protein>
<dbReference type="EMBL" id="JABSTQ010002357">
    <property type="protein sequence ID" value="KAG0444194.1"/>
    <property type="molecule type" value="Genomic_DNA"/>
</dbReference>
<proteinExistence type="predicted"/>